<gene>
    <name evidence="1" type="ORF">PTTW11_06815</name>
</gene>
<protein>
    <submittedName>
        <fullName evidence="1">Uncharacterized protein</fullName>
    </submittedName>
</protein>
<proteinExistence type="predicted"/>
<dbReference type="EMBL" id="HG992982">
    <property type="protein sequence ID" value="CAE7185497.1"/>
    <property type="molecule type" value="Genomic_DNA"/>
</dbReference>
<accession>A0A6S6W5P4</accession>
<evidence type="ECO:0000313" key="2">
    <source>
        <dbReference type="Proteomes" id="UP000472372"/>
    </source>
</evidence>
<organism evidence="1 2">
    <name type="scientific">Pyrenophora teres f. teres</name>
    <dbReference type="NCBI Taxonomy" id="97479"/>
    <lineage>
        <taxon>Eukaryota</taxon>
        <taxon>Fungi</taxon>
        <taxon>Dikarya</taxon>
        <taxon>Ascomycota</taxon>
        <taxon>Pezizomycotina</taxon>
        <taxon>Dothideomycetes</taxon>
        <taxon>Pleosporomycetidae</taxon>
        <taxon>Pleosporales</taxon>
        <taxon>Pleosporineae</taxon>
        <taxon>Pleosporaceae</taxon>
        <taxon>Pyrenophora</taxon>
    </lineage>
</organism>
<evidence type="ECO:0000313" key="1">
    <source>
        <dbReference type="EMBL" id="CAE7185497.1"/>
    </source>
</evidence>
<dbReference type="Proteomes" id="UP000472372">
    <property type="component" value="Chromosome 6"/>
</dbReference>
<name>A0A6S6W5P4_9PLEO</name>
<sequence>MHNRLLTLLLIVLPFVAVVTAEIAEHYRCYAAPDHYGKKPGNCNDDDITGCKLNCGMMCGLGIFFEFNSAWVNPENKCECYCSFLGQ</sequence>
<dbReference type="AlphaFoldDB" id="A0A6S6W5P4"/>
<reference evidence="1" key="1">
    <citation type="submission" date="2021-02" db="EMBL/GenBank/DDBJ databases">
        <authorList>
            <person name="Syme A R."/>
            <person name="Syme A R."/>
            <person name="Moolhuijzen P."/>
        </authorList>
    </citation>
    <scope>NUCLEOTIDE SEQUENCE</scope>
    <source>
        <strain evidence="1">W1-1</strain>
    </source>
</reference>